<feature type="region of interest" description="Disordered" evidence="1">
    <location>
        <begin position="108"/>
        <end position="132"/>
    </location>
</feature>
<evidence type="ECO:0000256" key="1">
    <source>
        <dbReference type="SAM" id="MobiDB-lite"/>
    </source>
</evidence>
<dbReference type="GO" id="GO:0016787">
    <property type="term" value="F:hydrolase activity"/>
    <property type="evidence" value="ECO:0007669"/>
    <property type="project" value="UniProtKB-KW"/>
</dbReference>
<dbReference type="InterPro" id="IPR000073">
    <property type="entry name" value="AB_hydrolase_1"/>
</dbReference>
<protein>
    <submittedName>
        <fullName evidence="3">Alpha/beta fold hydrolase</fullName>
    </submittedName>
</protein>
<gene>
    <name evidence="3" type="ORF">ABFY20_04275</name>
</gene>
<keyword evidence="3" id="KW-0378">Hydrolase</keyword>
<dbReference type="InterPro" id="IPR050228">
    <property type="entry name" value="Carboxylesterase_BioH"/>
</dbReference>
<name>A0AB39BJL0_9MICO</name>
<dbReference type="EMBL" id="CP162511">
    <property type="protein sequence ID" value="XDI06321.1"/>
    <property type="molecule type" value="Genomic_DNA"/>
</dbReference>
<evidence type="ECO:0000313" key="3">
    <source>
        <dbReference type="EMBL" id="XDI06321.1"/>
    </source>
</evidence>
<dbReference type="Pfam" id="PF12697">
    <property type="entry name" value="Abhydrolase_6"/>
    <property type="match status" value="1"/>
</dbReference>
<organism evidence="3">
    <name type="scientific">Herbiconiux sp. A18JL235</name>
    <dbReference type="NCBI Taxonomy" id="3152363"/>
    <lineage>
        <taxon>Bacteria</taxon>
        <taxon>Bacillati</taxon>
        <taxon>Actinomycetota</taxon>
        <taxon>Actinomycetes</taxon>
        <taxon>Micrococcales</taxon>
        <taxon>Microbacteriaceae</taxon>
        <taxon>Herbiconiux</taxon>
    </lineage>
</organism>
<dbReference type="RefSeq" id="WP_368498704.1">
    <property type="nucleotide sequence ID" value="NZ_CP162511.1"/>
</dbReference>
<dbReference type="SUPFAM" id="SSF53474">
    <property type="entry name" value="alpha/beta-Hydrolases"/>
    <property type="match status" value="1"/>
</dbReference>
<evidence type="ECO:0000259" key="2">
    <source>
        <dbReference type="Pfam" id="PF12697"/>
    </source>
</evidence>
<dbReference type="AlphaFoldDB" id="A0AB39BJL0"/>
<sequence length="277" mass="29670">MSAGTTTRRTPTVVIVPGIGMSHRYSRRLAAEIGRTGSVLTLDLPGFAGHRMPDGTLPPPQHLTVPHLADAVLRALGEHDIADAVLVGHSMGAQIAAEAAAREQATVRGETARHESEGKETVHEGSVRGGSMRGGAVPRIRGLVLAAPVVDPSRRSAAQQTADLLRDTLFETPTSVALIAADYLRTRPRRFGAALRRMLDYRLEDTVAGWKGPVLVLRGSNDPIARREWCEQLAHRAAHGALVELDGPGHVLQHTDAPRVAREIEAFLALRVGGIRA</sequence>
<feature type="domain" description="AB hydrolase-1" evidence="2">
    <location>
        <begin position="13"/>
        <end position="262"/>
    </location>
</feature>
<dbReference type="PANTHER" id="PTHR43194">
    <property type="entry name" value="HYDROLASE ALPHA/BETA FOLD FAMILY"/>
    <property type="match status" value="1"/>
</dbReference>
<reference evidence="3" key="1">
    <citation type="submission" date="2024-05" db="EMBL/GenBank/DDBJ databases">
        <title>Herbiconiux sp. A18JL235.</title>
        <authorList>
            <person name="Zhang G."/>
        </authorList>
    </citation>
    <scope>NUCLEOTIDE SEQUENCE</scope>
    <source>
        <strain evidence="3">A18JL235</strain>
    </source>
</reference>
<dbReference type="InterPro" id="IPR029058">
    <property type="entry name" value="AB_hydrolase_fold"/>
</dbReference>
<dbReference type="PANTHER" id="PTHR43194:SF5">
    <property type="entry name" value="PIMELOYL-[ACYL-CARRIER PROTEIN] METHYL ESTER ESTERASE"/>
    <property type="match status" value="1"/>
</dbReference>
<dbReference type="Gene3D" id="3.40.50.1820">
    <property type="entry name" value="alpha/beta hydrolase"/>
    <property type="match status" value="2"/>
</dbReference>
<dbReference type="PROSITE" id="PS50096">
    <property type="entry name" value="IQ"/>
    <property type="match status" value="1"/>
</dbReference>
<proteinExistence type="predicted"/>
<feature type="compositionally biased region" description="Basic and acidic residues" evidence="1">
    <location>
        <begin position="110"/>
        <end position="126"/>
    </location>
</feature>
<accession>A0AB39BJL0</accession>